<dbReference type="RefSeq" id="XP_020065418.1">
    <property type="nucleotide sequence ID" value="XM_020206927.1"/>
</dbReference>
<evidence type="ECO:0000313" key="1">
    <source>
        <dbReference type="EMBL" id="ODV80296.1"/>
    </source>
</evidence>
<keyword evidence="2" id="KW-1185">Reference proteome</keyword>
<sequence>MLPGYNSCSRIYTYRQQNIRLYQSMVSTTEFQQSSRRLQDPSNKQESPNICWHVRSPLEIANARMVY</sequence>
<name>A0A1E4SLB6_9ASCO</name>
<dbReference type="GeneID" id="30981064"/>
<accession>A0A1E4SLB6</accession>
<reference evidence="2" key="1">
    <citation type="submission" date="2016-05" db="EMBL/GenBank/DDBJ databases">
        <title>Comparative genomics of biotechnologically important yeasts.</title>
        <authorList>
            <consortium name="DOE Joint Genome Institute"/>
            <person name="Riley R."/>
            <person name="Haridas S."/>
            <person name="Wolfe K.H."/>
            <person name="Lopes M.R."/>
            <person name="Hittinger C.T."/>
            <person name="Goker M."/>
            <person name="Salamov A."/>
            <person name="Wisecaver J."/>
            <person name="Long T.M."/>
            <person name="Aerts A.L."/>
            <person name="Barry K."/>
            <person name="Choi C."/>
            <person name="Clum A."/>
            <person name="Coughlan A.Y."/>
            <person name="Deshpande S."/>
            <person name="Douglass A.P."/>
            <person name="Hanson S.J."/>
            <person name="Klenk H.-P."/>
            <person name="Labutti K."/>
            <person name="Lapidus A."/>
            <person name="Lindquist E."/>
            <person name="Lipzen A."/>
            <person name="Meier-Kolthoff J.P."/>
            <person name="Ohm R.A."/>
            <person name="Otillar R.P."/>
            <person name="Pangilinan J."/>
            <person name="Peng Y."/>
            <person name="Rokas A."/>
            <person name="Rosa C.A."/>
            <person name="Scheuner C."/>
            <person name="Sibirny A.A."/>
            <person name="Slot J.C."/>
            <person name="Stielow J.B."/>
            <person name="Sun H."/>
            <person name="Kurtzman C.P."/>
            <person name="Blackwell M."/>
            <person name="Grigoriev I.V."/>
            <person name="Jeffries T.W."/>
        </authorList>
    </citation>
    <scope>NUCLEOTIDE SEQUENCE [LARGE SCALE GENOMIC DNA]</scope>
    <source>
        <strain evidence="2">NRRL Y-17324</strain>
    </source>
</reference>
<dbReference type="EMBL" id="KV453911">
    <property type="protein sequence ID" value="ODV80296.1"/>
    <property type="molecule type" value="Genomic_DNA"/>
</dbReference>
<dbReference type="AlphaFoldDB" id="A0A1E4SLB6"/>
<gene>
    <name evidence="1" type="ORF">CANTADRAFT_231722</name>
</gene>
<protein>
    <submittedName>
        <fullName evidence="1">Uncharacterized protein</fullName>
    </submittedName>
</protein>
<organism evidence="1 2">
    <name type="scientific">Suhomyces tanzawaensis NRRL Y-17324</name>
    <dbReference type="NCBI Taxonomy" id="984487"/>
    <lineage>
        <taxon>Eukaryota</taxon>
        <taxon>Fungi</taxon>
        <taxon>Dikarya</taxon>
        <taxon>Ascomycota</taxon>
        <taxon>Saccharomycotina</taxon>
        <taxon>Pichiomycetes</taxon>
        <taxon>Debaryomycetaceae</taxon>
        <taxon>Suhomyces</taxon>
    </lineage>
</organism>
<dbReference type="Proteomes" id="UP000094285">
    <property type="component" value="Unassembled WGS sequence"/>
</dbReference>
<evidence type="ECO:0000313" key="2">
    <source>
        <dbReference type="Proteomes" id="UP000094285"/>
    </source>
</evidence>
<proteinExistence type="predicted"/>